<keyword evidence="2" id="KW-0732">Signal</keyword>
<evidence type="ECO:0000256" key="1">
    <source>
        <dbReference type="SAM" id="MobiDB-lite"/>
    </source>
</evidence>
<evidence type="ECO:0000313" key="4">
    <source>
        <dbReference type="Proteomes" id="UP000019478"/>
    </source>
</evidence>
<feature type="signal peptide" evidence="2">
    <location>
        <begin position="1"/>
        <end position="19"/>
    </location>
</feature>
<dbReference type="EMBL" id="AMGY01000001">
    <property type="protein sequence ID" value="EXJ93165.1"/>
    <property type="molecule type" value="Genomic_DNA"/>
</dbReference>
<accession>W9YTZ6</accession>
<dbReference type="OrthoDB" id="10596416at2759"/>
<feature type="region of interest" description="Disordered" evidence="1">
    <location>
        <begin position="69"/>
        <end position="117"/>
    </location>
</feature>
<proteinExistence type="predicted"/>
<organism evidence="3 4">
    <name type="scientific">Capronia epimyces CBS 606.96</name>
    <dbReference type="NCBI Taxonomy" id="1182542"/>
    <lineage>
        <taxon>Eukaryota</taxon>
        <taxon>Fungi</taxon>
        <taxon>Dikarya</taxon>
        <taxon>Ascomycota</taxon>
        <taxon>Pezizomycotina</taxon>
        <taxon>Eurotiomycetes</taxon>
        <taxon>Chaetothyriomycetidae</taxon>
        <taxon>Chaetothyriales</taxon>
        <taxon>Herpotrichiellaceae</taxon>
        <taxon>Capronia</taxon>
    </lineage>
</organism>
<feature type="region of interest" description="Disordered" evidence="1">
    <location>
        <begin position="131"/>
        <end position="189"/>
    </location>
</feature>
<dbReference type="HOGENOM" id="CLU_1266717_0_0_1"/>
<sequence>MKIIALLPLLTLTASLAAAAPYQPVEDDGASAGGSGSFNAIVNPRSGQLYRDDRVPEEAAYAIPHEGAGARPHHLKRDASAEPVANADANPDPFYPIHPNPTAGPDMPPNAGAHGAGDALKKFAQGYGFGHGPVVQKTRPKKAASRRAAMPEAHAEPEPEPAPAPAPAPGVGSLGIQNNNGKKGKTPSADDLCDARHMVCGGLQQKFRALYGVFQNN</sequence>
<comment type="caution">
    <text evidence="3">The sequence shown here is derived from an EMBL/GenBank/DDBJ whole genome shotgun (WGS) entry which is preliminary data.</text>
</comment>
<dbReference type="Proteomes" id="UP000019478">
    <property type="component" value="Unassembled WGS sequence"/>
</dbReference>
<dbReference type="RefSeq" id="XP_007730055.1">
    <property type="nucleotide sequence ID" value="XM_007731865.1"/>
</dbReference>
<evidence type="ECO:0000313" key="3">
    <source>
        <dbReference type="EMBL" id="EXJ93165.1"/>
    </source>
</evidence>
<name>W9YTZ6_9EURO</name>
<keyword evidence="4" id="KW-1185">Reference proteome</keyword>
<gene>
    <name evidence="3" type="ORF">A1O3_01722</name>
</gene>
<protein>
    <submittedName>
        <fullName evidence="3">Uncharacterized protein</fullName>
    </submittedName>
</protein>
<dbReference type="AlphaFoldDB" id="W9YTZ6"/>
<evidence type="ECO:0000256" key="2">
    <source>
        <dbReference type="SAM" id="SignalP"/>
    </source>
</evidence>
<feature type="chain" id="PRO_5004933078" evidence="2">
    <location>
        <begin position="20"/>
        <end position="217"/>
    </location>
</feature>
<dbReference type="GeneID" id="19165855"/>
<reference evidence="3 4" key="1">
    <citation type="submission" date="2013-03" db="EMBL/GenBank/DDBJ databases">
        <title>The Genome Sequence of Capronia epimyces CBS 606.96.</title>
        <authorList>
            <consortium name="The Broad Institute Genomics Platform"/>
            <person name="Cuomo C."/>
            <person name="de Hoog S."/>
            <person name="Gorbushina A."/>
            <person name="Walker B."/>
            <person name="Young S.K."/>
            <person name="Zeng Q."/>
            <person name="Gargeya S."/>
            <person name="Fitzgerald M."/>
            <person name="Haas B."/>
            <person name="Abouelleil A."/>
            <person name="Allen A.W."/>
            <person name="Alvarado L."/>
            <person name="Arachchi H.M."/>
            <person name="Berlin A.M."/>
            <person name="Chapman S.B."/>
            <person name="Gainer-Dewar J."/>
            <person name="Goldberg J."/>
            <person name="Griggs A."/>
            <person name="Gujja S."/>
            <person name="Hansen M."/>
            <person name="Howarth C."/>
            <person name="Imamovic A."/>
            <person name="Ireland A."/>
            <person name="Larimer J."/>
            <person name="McCowan C."/>
            <person name="Murphy C."/>
            <person name="Pearson M."/>
            <person name="Poon T.W."/>
            <person name="Priest M."/>
            <person name="Roberts A."/>
            <person name="Saif S."/>
            <person name="Shea T."/>
            <person name="Sisk P."/>
            <person name="Sykes S."/>
            <person name="Wortman J."/>
            <person name="Nusbaum C."/>
            <person name="Birren B."/>
        </authorList>
    </citation>
    <scope>NUCLEOTIDE SEQUENCE [LARGE SCALE GENOMIC DNA]</scope>
    <source>
        <strain evidence="3 4">CBS 606.96</strain>
    </source>
</reference>